<name>A0A2P2NWN1_RHIMU</name>
<organism evidence="1">
    <name type="scientific">Rhizophora mucronata</name>
    <name type="common">Asiatic mangrove</name>
    <dbReference type="NCBI Taxonomy" id="61149"/>
    <lineage>
        <taxon>Eukaryota</taxon>
        <taxon>Viridiplantae</taxon>
        <taxon>Streptophyta</taxon>
        <taxon>Embryophyta</taxon>
        <taxon>Tracheophyta</taxon>
        <taxon>Spermatophyta</taxon>
        <taxon>Magnoliopsida</taxon>
        <taxon>eudicotyledons</taxon>
        <taxon>Gunneridae</taxon>
        <taxon>Pentapetalae</taxon>
        <taxon>rosids</taxon>
        <taxon>fabids</taxon>
        <taxon>Malpighiales</taxon>
        <taxon>Rhizophoraceae</taxon>
        <taxon>Rhizophora</taxon>
    </lineage>
</organism>
<dbReference type="AlphaFoldDB" id="A0A2P2NWN1"/>
<evidence type="ECO:0000313" key="1">
    <source>
        <dbReference type="EMBL" id="MBX46865.1"/>
    </source>
</evidence>
<dbReference type="EMBL" id="GGEC01066381">
    <property type="protein sequence ID" value="MBX46865.1"/>
    <property type="molecule type" value="Transcribed_RNA"/>
</dbReference>
<accession>A0A2P2NWN1</accession>
<sequence>MGLVKLFWWNKLIAIKK</sequence>
<proteinExistence type="predicted"/>
<protein>
    <submittedName>
        <fullName evidence="1">Uncharacterized protein</fullName>
    </submittedName>
</protein>
<reference evidence="1" key="1">
    <citation type="submission" date="2018-02" db="EMBL/GenBank/DDBJ databases">
        <title>Rhizophora mucronata_Transcriptome.</title>
        <authorList>
            <person name="Meera S.P."/>
            <person name="Sreeshan A."/>
            <person name="Augustine A."/>
        </authorList>
    </citation>
    <scope>NUCLEOTIDE SEQUENCE</scope>
    <source>
        <tissue evidence="1">Leaf</tissue>
    </source>
</reference>